<dbReference type="SUPFAM" id="SSF81336">
    <property type="entry name" value="F1F0 ATP synthase subunit A"/>
    <property type="match status" value="1"/>
</dbReference>
<comment type="function">
    <text evidence="11 12">Key component of the proton channel; it plays a direct role in the translocation of protons across the membrane.</text>
</comment>
<evidence type="ECO:0000256" key="5">
    <source>
        <dbReference type="ARBA" id="ARBA00022692"/>
    </source>
</evidence>
<dbReference type="CDD" id="cd00310">
    <property type="entry name" value="ATP-synt_Fo_a_6"/>
    <property type="match status" value="1"/>
</dbReference>
<name>A0A1M3L616_9BACT</name>
<keyword evidence="7 11" id="KW-1133">Transmembrane helix</keyword>
<feature type="region of interest" description="Disordered" evidence="13">
    <location>
        <begin position="1"/>
        <end position="32"/>
    </location>
</feature>
<comment type="subcellular location">
    <subcellularLocation>
        <location evidence="11 12">Cell membrane</location>
        <topology evidence="11 12">Multi-pass membrane protein</topology>
    </subcellularLocation>
    <subcellularLocation>
        <location evidence="1">Membrane</location>
        <topology evidence="1">Multi-pass membrane protein</topology>
    </subcellularLocation>
</comment>
<dbReference type="InterPro" id="IPR023011">
    <property type="entry name" value="ATP_synth_F0_asu_AS"/>
</dbReference>
<dbReference type="STRING" id="1895771.BGO89_04900"/>
<accession>A0A1M3L616</accession>
<evidence type="ECO:0000256" key="12">
    <source>
        <dbReference type="RuleBase" id="RU000483"/>
    </source>
</evidence>
<protein>
    <recommendedName>
        <fullName evidence="11 12">ATP synthase subunit a</fullName>
    </recommendedName>
    <alternativeName>
        <fullName evidence="11">ATP synthase F0 sector subunit a</fullName>
    </alternativeName>
    <alternativeName>
        <fullName evidence="11">F-ATPase subunit 6</fullName>
    </alternativeName>
</protein>
<dbReference type="Proteomes" id="UP000184233">
    <property type="component" value="Unassembled WGS sequence"/>
</dbReference>
<feature type="transmembrane region" description="Helical" evidence="11">
    <location>
        <begin position="313"/>
        <end position="344"/>
    </location>
</feature>
<dbReference type="HAMAP" id="MF_01393">
    <property type="entry name" value="ATP_synth_a_bact"/>
    <property type="match status" value="1"/>
</dbReference>
<keyword evidence="8 11" id="KW-0406">Ion transport</keyword>
<comment type="caution">
    <text evidence="14">The sequence shown here is derived from an EMBL/GenBank/DDBJ whole genome shotgun (WGS) entry which is preliminary data.</text>
</comment>
<keyword evidence="5 11" id="KW-0812">Transmembrane</keyword>
<evidence type="ECO:0000256" key="7">
    <source>
        <dbReference type="ARBA" id="ARBA00022989"/>
    </source>
</evidence>
<reference evidence="14 15" key="1">
    <citation type="submission" date="2016-09" db="EMBL/GenBank/DDBJ databases">
        <title>Genome-resolved meta-omics ties microbial dynamics to process performance in biotechnology for thiocyanate degradation.</title>
        <authorList>
            <person name="Kantor R.S."/>
            <person name="Huddy R.J."/>
            <person name="Iyer R."/>
            <person name="Thomas B.C."/>
            <person name="Brown C.T."/>
            <person name="Anantharaman K."/>
            <person name="Tringe S."/>
            <person name="Hettich R.L."/>
            <person name="Harrison S.T."/>
            <person name="Banfield J.F."/>
        </authorList>
    </citation>
    <scope>NUCLEOTIDE SEQUENCE [LARGE SCALE GENOMIC DNA]</scope>
    <source>
        <strain evidence="14">59-99</strain>
    </source>
</reference>
<dbReference type="PANTHER" id="PTHR11410">
    <property type="entry name" value="ATP SYNTHASE SUBUNIT A"/>
    <property type="match status" value="1"/>
</dbReference>
<dbReference type="PANTHER" id="PTHR11410:SF0">
    <property type="entry name" value="ATP SYNTHASE SUBUNIT A"/>
    <property type="match status" value="1"/>
</dbReference>
<evidence type="ECO:0000256" key="4">
    <source>
        <dbReference type="ARBA" id="ARBA00022547"/>
    </source>
</evidence>
<dbReference type="GO" id="GO:0005886">
    <property type="term" value="C:plasma membrane"/>
    <property type="evidence" value="ECO:0007669"/>
    <property type="project" value="UniProtKB-SubCell"/>
</dbReference>
<dbReference type="InterPro" id="IPR000568">
    <property type="entry name" value="ATP_synth_F0_asu"/>
</dbReference>
<evidence type="ECO:0000256" key="1">
    <source>
        <dbReference type="ARBA" id="ARBA00004141"/>
    </source>
</evidence>
<feature type="transmembrane region" description="Helical" evidence="11">
    <location>
        <begin position="276"/>
        <end position="301"/>
    </location>
</feature>
<dbReference type="Pfam" id="PF00119">
    <property type="entry name" value="ATP-synt_A"/>
    <property type="match status" value="1"/>
</dbReference>
<evidence type="ECO:0000256" key="10">
    <source>
        <dbReference type="ARBA" id="ARBA00023310"/>
    </source>
</evidence>
<keyword evidence="3 11" id="KW-0813">Transport</keyword>
<feature type="compositionally biased region" description="Basic and acidic residues" evidence="13">
    <location>
        <begin position="7"/>
        <end position="16"/>
    </location>
</feature>
<sequence>MNQDSTHTTRMEEHVTDSSTAQHGHGEAAAAHGEHANPVGGEVFTHLLNQLGDHHELNIFFNSYEILPVILMDDGLHFYANPHAMEEAGMFTMHHPDAPHRIVSTTKKDAKGKPASPSLDLSVTNFVAYQWIAIVVMTLVFAAIRGQYRKGSVKAPKGLANVIEAVVVYVRDEMVVPNVGTVRRATAWMPYFMSLFFFIVTLNLVGLLPGAHVATGSLAVTAALALTSFLVVNFVAIKDAGIKAWLHHLLGGAPWYMAPIMVPIEIVSLFTKPFALTIRLFANMTAGHVVLLSLVGLIFFFQNYLVIPVSVSFSVFIYLLELLVAFLQAYIFTMLSAVFVGLALGDHATHDHHDHAGAH</sequence>
<comment type="similarity">
    <text evidence="2 11 12">Belongs to the ATPase A chain family.</text>
</comment>
<dbReference type="GO" id="GO:0045259">
    <property type="term" value="C:proton-transporting ATP synthase complex"/>
    <property type="evidence" value="ECO:0007669"/>
    <property type="project" value="UniProtKB-KW"/>
</dbReference>
<dbReference type="NCBIfam" id="TIGR01131">
    <property type="entry name" value="ATP_synt_6_or_A"/>
    <property type="match status" value="1"/>
</dbReference>
<evidence type="ECO:0000256" key="6">
    <source>
        <dbReference type="ARBA" id="ARBA00022781"/>
    </source>
</evidence>
<dbReference type="AlphaFoldDB" id="A0A1M3L616"/>
<gene>
    <name evidence="11" type="primary">atpB</name>
    <name evidence="14" type="ORF">BGO89_04900</name>
</gene>
<evidence type="ECO:0000256" key="3">
    <source>
        <dbReference type="ARBA" id="ARBA00022448"/>
    </source>
</evidence>
<keyword evidence="6 11" id="KW-0375">Hydrogen ion transport</keyword>
<evidence type="ECO:0000313" key="14">
    <source>
        <dbReference type="EMBL" id="OJX60904.1"/>
    </source>
</evidence>
<evidence type="ECO:0000256" key="11">
    <source>
        <dbReference type="HAMAP-Rule" id="MF_01393"/>
    </source>
</evidence>
<keyword evidence="11" id="KW-1003">Cell membrane</keyword>
<keyword evidence="10 11" id="KW-0066">ATP synthesis</keyword>
<keyword evidence="4 11" id="KW-0138">CF(0)</keyword>
<feature type="transmembrane region" description="Helical" evidence="11">
    <location>
        <begin position="217"/>
        <end position="237"/>
    </location>
</feature>
<dbReference type="InterPro" id="IPR035908">
    <property type="entry name" value="F0_ATP_A_sf"/>
</dbReference>
<dbReference type="PROSITE" id="PS00449">
    <property type="entry name" value="ATPASE_A"/>
    <property type="match status" value="1"/>
</dbReference>
<dbReference type="GO" id="GO:0046933">
    <property type="term" value="F:proton-transporting ATP synthase activity, rotational mechanism"/>
    <property type="evidence" value="ECO:0007669"/>
    <property type="project" value="UniProtKB-UniRule"/>
</dbReference>
<dbReference type="Gene3D" id="1.20.120.220">
    <property type="entry name" value="ATP synthase, F0 complex, subunit A"/>
    <property type="match status" value="1"/>
</dbReference>
<evidence type="ECO:0000256" key="9">
    <source>
        <dbReference type="ARBA" id="ARBA00023136"/>
    </source>
</evidence>
<keyword evidence="9 11" id="KW-0472">Membrane</keyword>
<dbReference type="EMBL" id="MKVH01000003">
    <property type="protein sequence ID" value="OJX60904.1"/>
    <property type="molecule type" value="Genomic_DNA"/>
</dbReference>
<proteinExistence type="inferred from homology"/>
<feature type="transmembrane region" description="Helical" evidence="11">
    <location>
        <begin position="191"/>
        <end position="211"/>
    </location>
</feature>
<dbReference type="InterPro" id="IPR045083">
    <property type="entry name" value="ATP_synth_F0_asu_bact/mt"/>
</dbReference>
<feature type="transmembrane region" description="Helical" evidence="11">
    <location>
        <begin position="249"/>
        <end position="270"/>
    </location>
</feature>
<evidence type="ECO:0000256" key="2">
    <source>
        <dbReference type="ARBA" id="ARBA00006810"/>
    </source>
</evidence>
<evidence type="ECO:0000256" key="13">
    <source>
        <dbReference type="SAM" id="MobiDB-lite"/>
    </source>
</evidence>
<organism evidence="14 15">
    <name type="scientific">Candidatus Kapaibacterium thiocyanatum</name>
    <dbReference type="NCBI Taxonomy" id="1895771"/>
    <lineage>
        <taxon>Bacteria</taxon>
        <taxon>Pseudomonadati</taxon>
        <taxon>Candidatus Kapaibacteriota</taxon>
        <taxon>Candidatus Kapaibacteriia</taxon>
        <taxon>Candidatus Kapaibacteriales</taxon>
        <taxon>Candidatus Kapaibacteriaceae</taxon>
        <taxon>Candidatus Kapaibacterium</taxon>
    </lineage>
</organism>
<evidence type="ECO:0000256" key="8">
    <source>
        <dbReference type="ARBA" id="ARBA00023065"/>
    </source>
</evidence>
<dbReference type="PRINTS" id="PR00123">
    <property type="entry name" value="ATPASEA"/>
</dbReference>
<feature type="transmembrane region" description="Helical" evidence="11">
    <location>
        <begin position="126"/>
        <end position="144"/>
    </location>
</feature>
<evidence type="ECO:0000313" key="15">
    <source>
        <dbReference type="Proteomes" id="UP000184233"/>
    </source>
</evidence>